<dbReference type="InterPro" id="IPR002121">
    <property type="entry name" value="HRDC_dom"/>
</dbReference>
<protein>
    <submittedName>
        <fullName evidence="12">Exosome component 10 isoform X1</fullName>
    </submittedName>
</protein>
<feature type="region of interest" description="Disordered" evidence="9">
    <location>
        <begin position="691"/>
        <end position="851"/>
    </location>
</feature>
<feature type="domain" description="HRDC" evidence="10">
    <location>
        <begin position="496"/>
        <end position="576"/>
    </location>
</feature>
<feature type="region of interest" description="Disordered" evidence="9">
    <location>
        <begin position="895"/>
        <end position="944"/>
    </location>
</feature>
<evidence type="ECO:0000256" key="6">
    <source>
        <dbReference type="ARBA" id="ARBA00022839"/>
    </source>
</evidence>
<dbReference type="Pfam" id="PF00570">
    <property type="entry name" value="HRDC"/>
    <property type="match status" value="1"/>
</dbReference>
<dbReference type="PANTHER" id="PTHR12124:SF47">
    <property type="entry name" value="EXOSOME COMPONENT 10"/>
    <property type="match status" value="1"/>
</dbReference>
<dbReference type="Pfam" id="PF08066">
    <property type="entry name" value="PMC2NT"/>
    <property type="match status" value="1"/>
</dbReference>
<keyword evidence="3" id="KW-0540">Nuclease</keyword>
<name>A0ABM1VVV1_APLCA</name>
<reference evidence="12" key="1">
    <citation type="submission" date="2025-08" db="UniProtKB">
        <authorList>
            <consortium name="RefSeq"/>
        </authorList>
    </citation>
    <scope>IDENTIFICATION</scope>
</reference>
<feature type="compositionally biased region" description="Basic and acidic residues" evidence="9">
    <location>
        <begin position="782"/>
        <end position="801"/>
    </location>
</feature>
<dbReference type="Gene3D" id="3.30.420.10">
    <property type="entry name" value="Ribonuclease H-like superfamily/Ribonuclease H"/>
    <property type="match status" value="1"/>
</dbReference>
<accession>A0ABM1VVV1</accession>
<evidence type="ECO:0000259" key="10">
    <source>
        <dbReference type="PROSITE" id="PS50967"/>
    </source>
</evidence>
<dbReference type="InterPro" id="IPR012337">
    <property type="entry name" value="RNaseH-like_sf"/>
</dbReference>
<dbReference type="InterPro" id="IPR044876">
    <property type="entry name" value="HRDC_dom_sf"/>
</dbReference>
<dbReference type="SUPFAM" id="SSF47819">
    <property type="entry name" value="HRDC-like"/>
    <property type="match status" value="1"/>
</dbReference>
<evidence type="ECO:0000256" key="1">
    <source>
        <dbReference type="ARBA" id="ARBA00004123"/>
    </source>
</evidence>
<dbReference type="InterPro" id="IPR010997">
    <property type="entry name" value="HRDC-like_sf"/>
</dbReference>
<dbReference type="InterPro" id="IPR012588">
    <property type="entry name" value="Exosome-assoc_fac_Rrp6_N"/>
</dbReference>
<dbReference type="SMART" id="SM00341">
    <property type="entry name" value="HRDC"/>
    <property type="match status" value="1"/>
</dbReference>
<dbReference type="InterPro" id="IPR049559">
    <property type="entry name" value="Rrp6p-like_exo"/>
</dbReference>
<comment type="similarity">
    <text evidence="8">Belongs to the exosome component 10/RRP6 family.</text>
</comment>
<dbReference type="Pfam" id="PF01612">
    <property type="entry name" value="DNA_pol_A_exo1"/>
    <property type="match status" value="1"/>
</dbReference>
<keyword evidence="7" id="KW-0539">Nucleus</keyword>
<feature type="compositionally biased region" description="Basic residues" evidence="9">
    <location>
        <begin position="802"/>
        <end position="812"/>
    </location>
</feature>
<evidence type="ECO:0000256" key="3">
    <source>
        <dbReference type="ARBA" id="ARBA00022722"/>
    </source>
</evidence>
<dbReference type="SUPFAM" id="SSF53098">
    <property type="entry name" value="Ribonuclease H-like"/>
    <property type="match status" value="1"/>
</dbReference>
<feature type="compositionally biased region" description="Basic residues" evidence="9">
    <location>
        <begin position="914"/>
        <end position="924"/>
    </location>
</feature>
<organism evidence="11 12">
    <name type="scientific">Aplysia californica</name>
    <name type="common">California sea hare</name>
    <dbReference type="NCBI Taxonomy" id="6500"/>
    <lineage>
        <taxon>Eukaryota</taxon>
        <taxon>Metazoa</taxon>
        <taxon>Spiralia</taxon>
        <taxon>Lophotrochozoa</taxon>
        <taxon>Mollusca</taxon>
        <taxon>Gastropoda</taxon>
        <taxon>Heterobranchia</taxon>
        <taxon>Euthyneura</taxon>
        <taxon>Tectipleura</taxon>
        <taxon>Aplysiida</taxon>
        <taxon>Aplysioidea</taxon>
        <taxon>Aplysiidae</taxon>
        <taxon>Aplysia</taxon>
    </lineage>
</organism>
<gene>
    <name evidence="12" type="primary">LOC101860507</name>
</gene>
<dbReference type="RefSeq" id="XP_035826543.1">
    <property type="nucleotide sequence ID" value="XM_035970650.1"/>
</dbReference>
<evidence type="ECO:0000313" key="12">
    <source>
        <dbReference type="RefSeq" id="XP_035826543.1"/>
    </source>
</evidence>
<keyword evidence="11" id="KW-1185">Reference proteome</keyword>
<dbReference type="PANTHER" id="PTHR12124">
    <property type="entry name" value="POLYMYOSITIS/SCLERODERMA AUTOANTIGEN-RELATED"/>
    <property type="match status" value="1"/>
</dbReference>
<evidence type="ECO:0000256" key="2">
    <source>
        <dbReference type="ARBA" id="ARBA00022552"/>
    </source>
</evidence>
<dbReference type="SMART" id="SM00474">
    <property type="entry name" value="35EXOc"/>
    <property type="match status" value="1"/>
</dbReference>
<dbReference type="PROSITE" id="PS50967">
    <property type="entry name" value="HRDC"/>
    <property type="match status" value="1"/>
</dbReference>
<dbReference type="Proteomes" id="UP000694888">
    <property type="component" value="Unplaced"/>
</dbReference>
<evidence type="ECO:0000256" key="5">
    <source>
        <dbReference type="ARBA" id="ARBA00022835"/>
    </source>
</evidence>
<keyword evidence="4" id="KW-0378">Hydrolase</keyword>
<feature type="compositionally biased region" description="Polar residues" evidence="9">
    <location>
        <begin position="754"/>
        <end position="779"/>
    </location>
</feature>
<evidence type="ECO:0000256" key="4">
    <source>
        <dbReference type="ARBA" id="ARBA00022801"/>
    </source>
</evidence>
<dbReference type="InterPro" id="IPR002562">
    <property type="entry name" value="3'-5'_exonuclease_dom"/>
</dbReference>
<keyword evidence="6" id="KW-0269">Exonuclease</keyword>
<evidence type="ECO:0000313" key="11">
    <source>
        <dbReference type="Proteomes" id="UP000694888"/>
    </source>
</evidence>
<keyword evidence="5" id="KW-0271">Exosome</keyword>
<proteinExistence type="inferred from homology"/>
<comment type="subcellular location">
    <subcellularLocation>
        <location evidence="1">Nucleus</location>
    </subcellularLocation>
</comment>
<dbReference type="Gene3D" id="1.10.150.80">
    <property type="entry name" value="HRDC domain"/>
    <property type="match status" value="1"/>
</dbReference>
<keyword evidence="2" id="KW-0698">rRNA processing</keyword>
<dbReference type="GeneID" id="101860507"/>
<evidence type="ECO:0000256" key="9">
    <source>
        <dbReference type="SAM" id="MobiDB-lite"/>
    </source>
</evidence>
<dbReference type="CDD" id="cd06147">
    <property type="entry name" value="Rrp6p_like_exo"/>
    <property type="match status" value="1"/>
</dbReference>
<dbReference type="InterPro" id="IPR036397">
    <property type="entry name" value="RNaseH_sf"/>
</dbReference>
<feature type="compositionally biased region" description="Polar residues" evidence="9">
    <location>
        <begin position="824"/>
        <end position="851"/>
    </location>
</feature>
<evidence type="ECO:0000256" key="8">
    <source>
        <dbReference type="ARBA" id="ARBA00043957"/>
    </source>
</evidence>
<sequence>MYNSGRRLHKISARSFKMAASSTSDVVHDADCNESDSACIFPGFADVNEFSQQALKAVLQATRSSNGLPVGDDYEFYSTFRSVRDVMDIEGRRILGVLQRILRHQNVKGNIRHGSTTELEDKFDILMDVNDQLLERVGASLDEASGLRKEEKKLVVAAASYTPSKSATSWNKKPPGNSSKPAAAYRLLTARNIQRPQLRFQDKIDNSNNPYRPQIRNKPHAVISLEESLHLPEGVTLEDTERPDFVYPHPYRVELERFRPSPEQLKKVTPQEPQSVRLTPLMMVETSQQLDELLAHLKTQVEFAVDLEAHTYRSFQGLTCLMQISTRSHDYIVDVLELRSEMYKLNEVFADPSITKVLHGADMDIVWLQRDFGVYVVNMFDTGQAARVLGFSRFSLAHLMMNFCRVEPDKQFQLADWRIRPLPAELVSYAREDTHYLLYIYDMMRNQLIDQGNEQANLLVSVYDRSAMVASKVYRKPCFSEWDHLELYRKSKKTFSNQQMAAFKELFNWRDKLARVEDESLGYVLPNHMLLQIAEILPRERQGVLACCNPIPPLVRQSLPEIHNVILHARELALVKVEKATTRPSVVEHPKYDADSILNCPHDMSHLDNRLGQIEQKIAETGLVATSSSMFGSSCVVPLKDSPTIAAFQELNENFQILRNAGARRLAKEVKSLFASPFMKYILRDKEAKVKPQRKEMWKMKPPTGVKRKAEDSSGVSEQVDLDAFEPEFVPPTKRTKADGQADGPGQVPEGSSLPVQRATSLFQPPPNYQGSATVSSSKPGRKTDEKVERQIKSLRQEVSQKKKKEKKKDKAKRKEKEAAPASENGSSSTLDSQSSVGDTSANIPVEAQESNVSVPVINEVTEGKKKTKNKNKKLTIEDVQEKFSTFDYSAAEANLSKAKKQKTDVYDSALPKRGSKEKVKKTKLSGPKSNKSISFDPSMKRKK</sequence>
<evidence type="ECO:0000256" key="7">
    <source>
        <dbReference type="ARBA" id="ARBA00023242"/>
    </source>
</evidence>
<dbReference type="InterPro" id="IPR045092">
    <property type="entry name" value="Rrp6-like"/>
</dbReference>